<sequence>MFRTALARSARLFSTSARYQKSPVDTIKETAKAVDRTISDAAVKGIEKGEQATESLKAAAGLNASKAAGEASAMAGEAKGKAHEVAGAARGSDASAMAGQAQGVMSEMKGEIKGKAQELMGEAKGGDASAM</sequence>
<accession>A0ABR0LJR3</accession>
<evidence type="ECO:0000313" key="3">
    <source>
        <dbReference type="Proteomes" id="UP001357485"/>
    </source>
</evidence>
<comment type="caution">
    <text evidence="2">The sequence shown here is derived from an EMBL/GenBank/DDBJ whole genome shotgun (WGS) entry which is preliminary data.</text>
</comment>
<proteinExistence type="predicted"/>
<feature type="region of interest" description="Disordered" evidence="1">
    <location>
        <begin position="69"/>
        <end position="102"/>
    </location>
</feature>
<dbReference type="EMBL" id="JAVRRA010018789">
    <property type="protein sequence ID" value="KAK5187892.1"/>
    <property type="molecule type" value="Genomic_DNA"/>
</dbReference>
<keyword evidence="3" id="KW-1185">Reference proteome</keyword>
<evidence type="ECO:0000313" key="2">
    <source>
        <dbReference type="EMBL" id="KAK5187892.1"/>
    </source>
</evidence>
<dbReference type="Proteomes" id="UP001357485">
    <property type="component" value="Unassembled WGS sequence"/>
</dbReference>
<protein>
    <submittedName>
        <fullName evidence="2">Uncharacterized protein</fullName>
    </submittedName>
</protein>
<reference evidence="2 3" key="1">
    <citation type="submission" date="2023-08" db="EMBL/GenBank/DDBJ databases">
        <title>Black Yeasts Isolated from many extreme environments.</title>
        <authorList>
            <person name="Coleine C."/>
            <person name="Stajich J.E."/>
            <person name="Selbmann L."/>
        </authorList>
    </citation>
    <scope>NUCLEOTIDE SEQUENCE [LARGE SCALE GENOMIC DNA]</scope>
    <source>
        <strain evidence="2 3">CCFEE 536</strain>
    </source>
</reference>
<name>A0ABR0LJR3_9PEZI</name>
<feature type="non-terminal residue" evidence="2">
    <location>
        <position position="131"/>
    </location>
</feature>
<gene>
    <name evidence="2" type="ORF">LTR16_009256</name>
</gene>
<organism evidence="2 3">
    <name type="scientific">Cryomyces antarcticus</name>
    <dbReference type="NCBI Taxonomy" id="329879"/>
    <lineage>
        <taxon>Eukaryota</taxon>
        <taxon>Fungi</taxon>
        <taxon>Dikarya</taxon>
        <taxon>Ascomycota</taxon>
        <taxon>Pezizomycotina</taxon>
        <taxon>Dothideomycetes</taxon>
        <taxon>Dothideomycetes incertae sedis</taxon>
        <taxon>Cryomyces</taxon>
    </lineage>
</organism>
<evidence type="ECO:0000256" key="1">
    <source>
        <dbReference type="SAM" id="MobiDB-lite"/>
    </source>
</evidence>